<proteinExistence type="predicted"/>
<gene>
    <name evidence="1" type="ORF">UFOVP54_217</name>
</gene>
<name>A0A6J5KXF4_9CAUD</name>
<evidence type="ECO:0000313" key="1">
    <source>
        <dbReference type="EMBL" id="CAB4125746.1"/>
    </source>
</evidence>
<organism evidence="1">
    <name type="scientific">uncultured Caudovirales phage</name>
    <dbReference type="NCBI Taxonomy" id="2100421"/>
    <lineage>
        <taxon>Viruses</taxon>
        <taxon>Duplodnaviria</taxon>
        <taxon>Heunggongvirae</taxon>
        <taxon>Uroviricota</taxon>
        <taxon>Caudoviricetes</taxon>
        <taxon>Peduoviridae</taxon>
        <taxon>Maltschvirus</taxon>
        <taxon>Maltschvirus maltsch</taxon>
    </lineage>
</organism>
<dbReference type="EMBL" id="LR796188">
    <property type="protein sequence ID" value="CAB4125746.1"/>
    <property type="molecule type" value="Genomic_DNA"/>
</dbReference>
<accession>A0A6J5KXF4</accession>
<sequence>MTLKEKFEKVPILYEGAIGRLEYDEFKNASIKCEKIADEFAIEFSKYVLSQIYNMTHGNKAGISIEELLEIYKKEKGV</sequence>
<protein>
    <submittedName>
        <fullName evidence="1">Uncharacterized protein</fullName>
    </submittedName>
</protein>
<reference evidence="1" key="1">
    <citation type="submission" date="2020-04" db="EMBL/GenBank/DDBJ databases">
        <authorList>
            <person name="Chiriac C."/>
            <person name="Salcher M."/>
            <person name="Ghai R."/>
            <person name="Kavagutti S V."/>
        </authorList>
    </citation>
    <scope>NUCLEOTIDE SEQUENCE</scope>
</reference>